<protein>
    <submittedName>
        <fullName evidence="7">Octaprenyl-diphosphate synthase</fullName>
    </submittedName>
</protein>
<dbReference type="PROSITE" id="PS00444">
    <property type="entry name" value="POLYPRENYL_SYNTHASE_2"/>
    <property type="match status" value="1"/>
</dbReference>
<name>A0A1H3XYB3_9BACT</name>
<dbReference type="OrthoDB" id="9805316at2"/>
<sequence>MKAREILSQELERFNLTLSEELRSDIPLVDRIMKYLSNIKGKQLRPVFLLLCARLGGPANDSTYRAAALIETLHIASLVHDDIVDHSMKRRNAFSVNALWKSRSAVFAGDILFTKGVLLSLEHKDFDIIKIFSKAIEETIEGELVQISKTQKLNLNEDVYYNIIRQKTATLLKAACEAGASTTFRDPEMISKLGEFGEMVGMAFQIKDDLLDYGTENIGKPLGNDIRERKMTLPLIYTLNNCDPVVKQQLLLIINKQNSNEEKLQYLKEQVRAAGGFNYAEGKMIWYRNEALNRLYEFPDSGIRQALEELVFYITERKY</sequence>
<accession>A0A1H3XYB3</accession>
<dbReference type="GO" id="GO:0004659">
    <property type="term" value="F:prenyltransferase activity"/>
    <property type="evidence" value="ECO:0007669"/>
    <property type="project" value="InterPro"/>
</dbReference>
<dbReference type="InterPro" id="IPR008949">
    <property type="entry name" value="Isoprenoid_synthase_dom_sf"/>
</dbReference>
<evidence type="ECO:0000256" key="3">
    <source>
        <dbReference type="ARBA" id="ARBA00022679"/>
    </source>
</evidence>
<evidence type="ECO:0000256" key="6">
    <source>
        <dbReference type="RuleBase" id="RU004466"/>
    </source>
</evidence>
<proteinExistence type="inferred from homology"/>
<dbReference type="STRING" id="408074.SAMN05660909_00569"/>
<evidence type="ECO:0000256" key="4">
    <source>
        <dbReference type="ARBA" id="ARBA00022723"/>
    </source>
</evidence>
<dbReference type="GO" id="GO:0046872">
    <property type="term" value="F:metal ion binding"/>
    <property type="evidence" value="ECO:0007669"/>
    <property type="project" value="UniProtKB-KW"/>
</dbReference>
<evidence type="ECO:0000256" key="2">
    <source>
        <dbReference type="ARBA" id="ARBA00006706"/>
    </source>
</evidence>
<dbReference type="GO" id="GO:0008299">
    <property type="term" value="P:isoprenoid biosynthetic process"/>
    <property type="evidence" value="ECO:0007669"/>
    <property type="project" value="InterPro"/>
</dbReference>
<dbReference type="InterPro" id="IPR000092">
    <property type="entry name" value="Polyprenyl_synt"/>
</dbReference>
<comment type="cofactor">
    <cofactor evidence="1">
        <name>Mg(2+)</name>
        <dbReference type="ChEBI" id="CHEBI:18420"/>
    </cofactor>
</comment>
<dbReference type="AlphaFoldDB" id="A0A1H3XYB3"/>
<comment type="similarity">
    <text evidence="2 6">Belongs to the FPP/GGPP synthase family.</text>
</comment>
<gene>
    <name evidence="7" type="ORF">SAMN05660909_00569</name>
</gene>
<evidence type="ECO:0000256" key="1">
    <source>
        <dbReference type="ARBA" id="ARBA00001946"/>
    </source>
</evidence>
<dbReference type="Gene3D" id="1.10.600.10">
    <property type="entry name" value="Farnesyl Diphosphate Synthase"/>
    <property type="match status" value="1"/>
</dbReference>
<dbReference type="SUPFAM" id="SSF48576">
    <property type="entry name" value="Terpenoid synthases"/>
    <property type="match status" value="1"/>
</dbReference>
<organism evidence="7 8">
    <name type="scientific">Chitinophaga terrae</name>
    <name type="common">ex Kim and Jung 2007</name>
    <dbReference type="NCBI Taxonomy" id="408074"/>
    <lineage>
        <taxon>Bacteria</taxon>
        <taxon>Pseudomonadati</taxon>
        <taxon>Bacteroidota</taxon>
        <taxon>Chitinophagia</taxon>
        <taxon>Chitinophagales</taxon>
        <taxon>Chitinophagaceae</taxon>
        <taxon>Chitinophaga</taxon>
    </lineage>
</organism>
<keyword evidence="3 6" id="KW-0808">Transferase</keyword>
<evidence type="ECO:0000256" key="5">
    <source>
        <dbReference type="ARBA" id="ARBA00022842"/>
    </source>
</evidence>
<reference evidence="8" key="1">
    <citation type="submission" date="2016-10" db="EMBL/GenBank/DDBJ databases">
        <authorList>
            <person name="Varghese N."/>
            <person name="Submissions S."/>
        </authorList>
    </citation>
    <scope>NUCLEOTIDE SEQUENCE [LARGE SCALE GENOMIC DNA]</scope>
    <source>
        <strain evidence="8">DSM 23920</strain>
    </source>
</reference>
<keyword evidence="4" id="KW-0479">Metal-binding</keyword>
<dbReference type="SFLD" id="SFLDS00005">
    <property type="entry name" value="Isoprenoid_Synthase_Type_I"/>
    <property type="match status" value="1"/>
</dbReference>
<evidence type="ECO:0000313" key="8">
    <source>
        <dbReference type="Proteomes" id="UP000199656"/>
    </source>
</evidence>
<keyword evidence="8" id="KW-1185">Reference proteome</keyword>
<dbReference type="Pfam" id="PF00348">
    <property type="entry name" value="polyprenyl_synt"/>
    <property type="match status" value="1"/>
</dbReference>
<dbReference type="InterPro" id="IPR033749">
    <property type="entry name" value="Polyprenyl_synt_CS"/>
</dbReference>
<keyword evidence="5" id="KW-0460">Magnesium</keyword>
<evidence type="ECO:0000313" key="7">
    <source>
        <dbReference type="EMBL" id="SEA04293.1"/>
    </source>
</evidence>
<dbReference type="RefSeq" id="WP_089758488.1">
    <property type="nucleotide sequence ID" value="NZ_BKAT01000010.1"/>
</dbReference>
<dbReference type="PANTHER" id="PTHR12001:SF69">
    <property type="entry name" value="ALL TRANS-POLYPRENYL-DIPHOSPHATE SYNTHASE PDSS1"/>
    <property type="match status" value="1"/>
</dbReference>
<dbReference type="EMBL" id="FNRL01000002">
    <property type="protein sequence ID" value="SEA04293.1"/>
    <property type="molecule type" value="Genomic_DNA"/>
</dbReference>
<dbReference type="PANTHER" id="PTHR12001">
    <property type="entry name" value="GERANYLGERANYL PYROPHOSPHATE SYNTHASE"/>
    <property type="match status" value="1"/>
</dbReference>
<dbReference type="CDD" id="cd00685">
    <property type="entry name" value="Trans_IPPS_HT"/>
    <property type="match status" value="1"/>
</dbReference>
<dbReference type="Proteomes" id="UP000199656">
    <property type="component" value="Unassembled WGS sequence"/>
</dbReference>